<proteinExistence type="predicted"/>
<evidence type="ECO:0000256" key="1">
    <source>
        <dbReference type="SAM" id="SignalP"/>
    </source>
</evidence>
<accession>A0A2N3KN45</accession>
<dbReference type="EMBL" id="NWTK01000012">
    <property type="protein sequence ID" value="PKR51965.1"/>
    <property type="molecule type" value="Genomic_DNA"/>
</dbReference>
<feature type="signal peptide" evidence="1">
    <location>
        <begin position="1"/>
        <end position="23"/>
    </location>
</feature>
<name>A0A2N3KN45_9PROT</name>
<evidence type="ECO:0008006" key="4">
    <source>
        <dbReference type="Google" id="ProtNLM"/>
    </source>
</evidence>
<keyword evidence="1" id="KW-0732">Signal</keyword>
<sequence length="152" mass="17309">MKMTKFSIAPIMFGGLVLLSACSSDPRVMPNDHMQELATSFSQRDIHGPLPSGWRQLDGTEINYRFANETYGVYSVTTDQQLLVMHLEDNSTGSLVGMDKPRQCQWTSIADRLTLDCEKFEKSWRIYTNGPDLVAADLEEETYAIMKKRNTY</sequence>
<reference evidence="2 3" key="1">
    <citation type="submission" date="2017-09" db="EMBL/GenBank/DDBJ databases">
        <title>Biodiversity and function of Thalassospira species in the particle-attached aromatic-hydrocarbon-degrading consortia from the surface seawater of the South China Sea.</title>
        <authorList>
            <person name="Dong C."/>
            <person name="Liu R."/>
            <person name="Shao Z."/>
        </authorList>
    </citation>
    <scope>NUCLEOTIDE SEQUENCE [LARGE SCALE GENOMIC DNA]</scope>
    <source>
        <strain evidence="2 3">CSC1P2</strain>
    </source>
</reference>
<evidence type="ECO:0000313" key="3">
    <source>
        <dbReference type="Proteomes" id="UP000233597"/>
    </source>
</evidence>
<comment type="caution">
    <text evidence="2">The sequence shown here is derived from an EMBL/GenBank/DDBJ whole genome shotgun (WGS) entry which is preliminary data.</text>
</comment>
<dbReference type="PROSITE" id="PS51257">
    <property type="entry name" value="PROKAR_LIPOPROTEIN"/>
    <property type="match status" value="1"/>
</dbReference>
<organism evidence="2 3">
    <name type="scientific">Thalassospira marina</name>
    <dbReference type="NCBI Taxonomy" id="2048283"/>
    <lineage>
        <taxon>Bacteria</taxon>
        <taxon>Pseudomonadati</taxon>
        <taxon>Pseudomonadota</taxon>
        <taxon>Alphaproteobacteria</taxon>
        <taxon>Rhodospirillales</taxon>
        <taxon>Thalassospiraceae</taxon>
        <taxon>Thalassospira</taxon>
    </lineage>
</organism>
<dbReference type="Proteomes" id="UP000233597">
    <property type="component" value="Unassembled WGS sequence"/>
</dbReference>
<feature type="chain" id="PRO_5014710334" description="Lipoprotein" evidence="1">
    <location>
        <begin position="24"/>
        <end position="152"/>
    </location>
</feature>
<dbReference type="AlphaFoldDB" id="A0A2N3KN45"/>
<protein>
    <recommendedName>
        <fullName evidence="4">Lipoprotein</fullName>
    </recommendedName>
</protein>
<gene>
    <name evidence="2" type="ORF">COO20_17740</name>
</gene>
<evidence type="ECO:0000313" key="2">
    <source>
        <dbReference type="EMBL" id="PKR51965.1"/>
    </source>
</evidence>
<dbReference type="OrthoDB" id="7346535at2"/>